<dbReference type="GO" id="GO:0006123">
    <property type="term" value="P:mitochondrial electron transport, cytochrome c to oxygen"/>
    <property type="evidence" value="ECO:0007669"/>
    <property type="project" value="TreeGrafter"/>
</dbReference>
<name>A0AAD5MBE2_PYTIN</name>
<keyword evidence="2" id="KW-0999">Mitochondrion inner membrane</keyword>
<evidence type="ECO:0000313" key="7">
    <source>
        <dbReference type="EMBL" id="KAJ0401594.1"/>
    </source>
</evidence>
<proteinExistence type="predicted"/>
<dbReference type="Proteomes" id="UP001209570">
    <property type="component" value="Unassembled WGS sequence"/>
</dbReference>
<organism evidence="7 8">
    <name type="scientific">Pythium insidiosum</name>
    <name type="common">Pythiosis disease agent</name>
    <dbReference type="NCBI Taxonomy" id="114742"/>
    <lineage>
        <taxon>Eukaryota</taxon>
        <taxon>Sar</taxon>
        <taxon>Stramenopiles</taxon>
        <taxon>Oomycota</taxon>
        <taxon>Peronosporomycetes</taxon>
        <taxon>Pythiales</taxon>
        <taxon>Pythiaceae</taxon>
        <taxon>Pythium</taxon>
    </lineage>
</organism>
<gene>
    <name evidence="7" type="ORF">P43SY_008669</name>
</gene>
<dbReference type="AlphaFoldDB" id="A0AAD5MBE2"/>
<dbReference type="InterPro" id="IPR001349">
    <property type="entry name" value="Cyt_c_oxidase_su6a"/>
</dbReference>
<comment type="caution">
    <text evidence="7">The sequence shown here is derived from an EMBL/GenBank/DDBJ whole genome shotgun (WGS) entry which is preliminary data.</text>
</comment>
<dbReference type="SUPFAM" id="SSF81411">
    <property type="entry name" value="Mitochondrial cytochrome c oxidase subunit VIa"/>
    <property type="match status" value="1"/>
</dbReference>
<keyword evidence="4" id="KW-0496">Mitochondrion</keyword>
<protein>
    <submittedName>
        <fullName evidence="7">Uncharacterized protein</fullName>
    </submittedName>
</protein>
<evidence type="ECO:0000256" key="6">
    <source>
        <dbReference type="SAM" id="MobiDB-lite"/>
    </source>
</evidence>
<accession>A0AAD5MBE2</accession>
<feature type="region of interest" description="Disordered" evidence="6">
    <location>
        <begin position="1"/>
        <end position="32"/>
    </location>
</feature>
<evidence type="ECO:0000256" key="3">
    <source>
        <dbReference type="ARBA" id="ARBA00022946"/>
    </source>
</evidence>
<dbReference type="InterPro" id="IPR036418">
    <property type="entry name" value="Cyt_c_oxidase_su6a_sf"/>
</dbReference>
<evidence type="ECO:0000256" key="4">
    <source>
        <dbReference type="ARBA" id="ARBA00023128"/>
    </source>
</evidence>
<dbReference type="Gene3D" id="4.10.95.10">
    <property type="entry name" value="Cytochrome c oxidase, subunit VIa"/>
    <property type="match status" value="1"/>
</dbReference>
<keyword evidence="5" id="KW-0472">Membrane</keyword>
<dbReference type="EMBL" id="JAKCXM010000124">
    <property type="protein sequence ID" value="KAJ0401594.1"/>
    <property type="molecule type" value="Genomic_DNA"/>
</dbReference>
<feature type="compositionally biased region" description="Polar residues" evidence="6">
    <location>
        <begin position="10"/>
        <end position="27"/>
    </location>
</feature>
<evidence type="ECO:0000313" key="8">
    <source>
        <dbReference type="Proteomes" id="UP001209570"/>
    </source>
</evidence>
<evidence type="ECO:0000256" key="5">
    <source>
        <dbReference type="ARBA" id="ARBA00023136"/>
    </source>
</evidence>
<keyword evidence="3" id="KW-0809">Transit peptide</keyword>
<dbReference type="GO" id="GO:0030234">
    <property type="term" value="F:enzyme regulator activity"/>
    <property type="evidence" value="ECO:0007669"/>
    <property type="project" value="TreeGrafter"/>
</dbReference>
<evidence type="ECO:0000256" key="1">
    <source>
        <dbReference type="ARBA" id="ARBA00004273"/>
    </source>
</evidence>
<comment type="subcellular location">
    <subcellularLocation>
        <location evidence="1">Mitochondrion inner membrane</location>
    </subcellularLocation>
</comment>
<keyword evidence="8" id="KW-1185">Reference proteome</keyword>
<dbReference type="PANTHER" id="PTHR11504:SF0">
    <property type="entry name" value="CYTOCHROME C OXIDASE SUBUNIT"/>
    <property type="match status" value="1"/>
</dbReference>
<dbReference type="GO" id="GO:0005743">
    <property type="term" value="C:mitochondrial inner membrane"/>
    <property type="evidence" value="ECO:0007669"/>
    <property type="project" value="UniProtKB-SubCell"/>
</dbReference>
<dbReference type="PANTHER" id="PTHR11504">
    <property type="entry name" value="CYTOCHROME C OXIDASE POLYPEPTIDE VIA"/>
    <property type="match status" value="1"/>
</dbReference>
<evidence type="ECO:0000256" key="2">
    <source>
        <dbReference type="ARBA" id="ARBA00022792"/>
    </source>
</evidence>
<sequence>MSILNRGTRAMTNSLRTGARQMSSATEQEAKEQMARWTQISKGMMGLTAVYTAVQFVSHFGGHEHHEEAPKFAYLKLRNKPFPWHYSNCDLLDSHCKELARAAEKALNEE</sequence>
<reference evidence="7" key="1">
    <citation type="submission" date="2021-12" db="EMBL/GenBank/DDBJ databases">
        <title>Prjna785345.</title>
        <authorList>
            <person name="Rujirawat T."/>
            <person name="Krajaejun T."/>
        </authorList>
    </citation>
    <scope>NUCLEOTIDE SEQUENCE</scope>
    <source>
        <strain evidence="7">Pi057C3</strain>
    </source>
</reference>